<evidence type="ECO:0000313" key="2">
    <source>
        <dbReference type="Proteomes" id="UP001201812"/>
    </source>
</evidence>
<comment type="caution">
    <text evidence="1">The sequence shown here is derived from an EMBL/GenBank/DDBJ whole genome shotgun (WGS) entry which is preliminary data.</text>
</comment>
<evidence type="ECO:0000313" key="1">
    <source>
        <dbReference type="EMBL" id="KAI1710617.1"/>
    </source>
</evidence>
<reference evidence="1" key="1">
    <citation type="submission" date="2022-01" db="EMBL/GenBank/DDBJ databases">
        <title>Genome Sequence Resource for Two Populations of Ditylenchus destructor, the Migratory Endoparasitic Phytonematode.</title>
        <authorList>
            <person name="Zhang H."/>
            <person name="Lin R."/>
            <person name="Xie B."/>
        </authorList>
    </citation>
    <scope>NUCLEOTIDE SEQUENCE</scope>
    <source>
        <strain evidence="1">BazhouSP</strain>
    </source>
</reference>
<name>A0AAD4MYX1_9BILA</name>
<protein>
    <submittedName>
        <fullName evidence="1">Uncharacterized protein</fullName>
    </submittedName>
</protein>
<sequence length="106" mass="11542">MNSQPNPSVPLLELPTVFFKKSDVLSLDCKAKSCKNKKKAGGTGGDGTGEVAQATGIAKLVPESIGYGNDVLINYEDLQRIKVIRTVNEIIMIINHLLMIHHLLDI</sequence>
<accession>A0AAD4MYX1</accession>
<dbReference type="Proteomes" id="UP001201812">
    <property type="component" value="Unassembled WGS sequence"/>
</dbReference>
<organism evidence="1 2">
    <name type="scientific">Ditylenchus destructor</name>
    <dbReference type="NCBI Taxonomy" id="166010"/>
    <lineage>
        <taxon>Eukaryota</taxon>
        <taxon>Metazoa</taxon>
        <taxon>Ecdysozoa</taxon>
        <taxon>Nematoda</taxon>
        <taxon>Chromadorea</taxon>
        <taxon>Rhabditida</taxon>
        <taxon>Tylenchina</taxon>
        <taxon>Tylenchomorpha</taxon>
        <taxon>Sphaerularioidea</taxon>
        <taxon>Anguinidae</taxon>
        <taxon>Anguininae</taxon>
        <taxon>Ditylenchus</taxon>
    </lineage>
</organism>
<gene>
    <name evidence="1" type="ORF">DdX_10679</name>
</gene>
<proteinExistence type="predicted"/>
<keyword evidence="2" id="KW-1185">Reference proteome</keyword>
<dbReference type="EMBL" id="JAKKPZ010000025">
    <property type="protein sequence ID" value="KAI1710617.1"/>
    <property type="molecule type" value="Genomic_DNA"/>
</dbReference>
<dbReference type="AlphaFoldDB" id="A0AAD4MYX1"/>